<keyword evidence="3" id="KW-1185">Reference proteome</keyword>
<feature type="compositionally biased region" description="Basic and acidic residues" evidence="1">
    <location>
        <begin position="92"/>
        <end position="132"/>
    </location>
</feature>
<proteinExistence type="predicted"/>
<sequence length="601" mass="69329">MGKGSKNKEASHANADKPSDSKIYPIDISNAPIADSPMLLIQKLTNYIEGEEKNSTALRNETQLLKEQLQESEEEARASKTRSENLEQELQQLRDESKTRINTTERIEQELNDERTKYRSEKRSSESERKKLQKELTELQSVMRMGRNANTLLQQEIKKRRQDHWKETENLKRVILELNQRIVKEDIMRDAKDRADVHRIASAPAGECKAEFNACISKSARAGASEQDLAIKNRVVEKSAIGVYDSIHPRVNPNTKSVEPVIFLTRSQIERKDIWQKSLFQILNSKLENEKEHRAFVEEWHATYTGQDNFDMALYLILACSQMDDSVLVIEKKCIALETELSKQKMKMLERQESLIASHAKVVSGMEGRAELALAQEKVNQDDLKEAHTKEINALKASFETRIMELEEEHRPYRDIAERILARERECSKPPKERSEEIMDQGNLAAHGGNCLAVSKRIASSPNFDDNEWFESLYGVSIETFTKYQDSLKMRRLLDMRYEMSKFKTVQLAETEFERNFQYVMTQLTKKDHLQKTSSGKPWESWGSFSDDDGDLESAFNSMCKEYHGTAENEKKRRKMGLKNKPGPSTLDVDSLSKIFSKEKQ</sequence>
<feature type="region of interest" description="Disordered" evidence="1">
    <location>
        <begin position="565"/>
        <end position="601"/>
    </location>
</feature>
<feature type="region of interest" description="Disordered" evidence="1">
    <location>
        <begin position="67"/>
        <end position="132"/>
    </location>
</feature>
<accession>A0A8H2W7G0</accession>
<evidence type="ECO:0000313" key="3">
    <source>
        <dbReference type="Proteomes" id="UP000624404"/>
    </source>
</evidence>
<organism evidence="2 3">
    <name type="scientific">Sclerotinia trifoliorum</name>
    <dbReference type="NCBI Taxonomy" id="28548"/>
    <lineage>
        <taxon>Eukaryota</taxon>
        <taxon>Fungi</taxon>
        <taxon>Dikarya</taxon>
        <taxon>Ascomycota</taxon>
        <taxon>Pezizomycotina</taxon>
        <taxon>Leotiomycetes</taxon>
        <taxon>Helotiales</taxon>
        <taxon>Sclerotiniaceae</taxon>
        <taxon>Sclerotinia</taxon>
    </lineage>
</organism>
<comment type="caution">
    <text evidence="2">The sequence shown here is derived from an EMBL/GenBank/DDBJ whole genome shotgun (WGS) entry which is preliminary data.</text>
</comment>
<feature type="compositionally biased region" description="Basic and acidic residues" evidence="1">
    <location>
        <begin position="75"/>
        <end position="85"/>
    </location>
</feature>
<dbReference type="EMBL" id="CAJHIA010000037">
    <property type="protein sequence ID" value="CAD6456804.1"/>
    <property type="molecule type" value="Genomic_DNA"/>
</dbReference>
<evidence type="ECO:0000313" key="2">
    <source>
        <dbReference type="EMBL" id="CAD6456804.1"/>
    </source>
</evidence>
<feature type="region of interest" description="Disordered" evidence="1">
    <location>
        <begin position="1"/>
        <end position="36"/>
    </location>
</feature>
<dbReference type="OrthoDB" id="3548420at2759"/>
<reference evidence="2" key="1">
    <citation type="submission" date="2020-10" db="EMBL/GenBank/DDBJ databases">
        <authorList>
            <person name="Kusch S."/>
        </authorList>
    </citation>
    <scope>NUCLEOTIDE SEQUENCE</scope>
    <source>
        <strain evidence="2">SwB9</strain>
    </source>
</reference>
<feature type="compositionally biased region" description="Basic and acidic residues" evidence="1">
    <location>
        <begin position="1"/>
        <end position="20"/>
    </location>
</feature>
<dbReference type="AlphaFoldDB" id="A0A8H2W7G0"/>
<protein>
    <submittedName>
        <fullName evidence="2">358137e5-3eab-4f24-98d5-e75fbe8a2dec</fullName>
    </submittedName>
</protein>
<gene>
    <name evidence="2" type="ORF">SCLTRI_LOCUS10523</name>
</gene>
<dbReference type="Proteomes" id="UP000624404">
    <property type="component" value="Unassembled WGS sequence"/>
</dbReference>
<evidence type="ECO:0000256" key="1">
    <source>
        <dbReference type="SAM" id="MobiDB-lite"/>
    </source>
</evidence>
<name>A0A8H2W7G0_9HELO</name>